<feature type="transmembrane region" description="Helical" evidence="2">
    <location>
        <begin position="34"/>
        <end position="55"/>
    </location>
</feature>
<dbReference type="InterPro" id="IPR021215">
    <property type="entry name" value="DUF2752"/>
</dbReference>
<name>A0A1H2M0I4_9ACTN</name>
<evidence type="ECO:0000256" key="2">
    <source>
        <dbReference type="SAM" id="Phobius"/>
    </source>
</evidence>
<reference evidence="4" key="1">
    <citation type="submission" date="2016-10" db="EMBL/GenBank/DDBJ databases">
        <authorList>
            <person name="Varghese N."/>
            <person name="Submissions S."/>
        </authorList>
    </citation>
    <scope>NUCLEOTIDE SEQUENCE [LARGE SCALE GENOMIC DNA]</scope>
    <source>
        <strain evidence="4">DSM 21743</strain>
    </source>
</reference>
<protein>
    <recommendedName>
        <fullName evidence="5">DUF2752 domain-containing protein</fullName>
    </recommendedName>
</protein>
<proteinExistence type="predicted"/>
<dbReference type="EMBL" id="LT629799">
    <property type="protein sequence ID" value="SDU86026.1"/>
    <property type="molecule type" value="Genomic_DNA"/>
</dbReference>
<feature type="region of interest" description="Disordered" evidence="1">
    <location>
        <begin position="1"/>
        <end position="20"/>
    </location>
</feature>
<evidence type="ECO:0008006" key="5">
    <source>
        <dbReference type="Google" id="ProtNLM"/>
    </source>
</evidence>
<gene>
    <name evidence="3" type="ORF">SAMN04488544_1093</name>
</gene>
<dbReference type="Pfam" id="PF10825">
    <property type="entry name" value="DUF2752"/>
    <property type="match status" value="1"/>
</dbReference>
<keyword evidence="4" id="KW-1185">Reference proteome</keyword>
<accession>A0A1H2M0I4</accession>
<keyword evidence="2" id="KW-0472">Membrane</keyword>
<keyword evidence="2" id="KW-0812">Transmembrane</keyword>
<dbReference type="AlphaFoldDB" id="A0A1H2M0I4"/>
<dbReference type="Proteomes" id="UP000198825">
    <property type="component" value="Chromosome I"/>
</dbReference>
<evidence type="ECO:0000313" key="4">
    <source>
        <dbReference type="Proteomes" id="UP000198825"/>
    </source>
</evidence>
<organism evidence="3 4">
    <name type="scientific">Microlunatus sagamiharensis</name>
    <dbReference type="NCBI Taxonomy" id="546874"/>
    <lineage>
        <taxon>Bacteria</taxon>
        <taxon>Bacillati</taxon>
        <taxon>Actinomycetota</taxon>
        <taxon>Actinomycetes</taxon>
        <taxon>Propionibacteriales</taxon>
        <taxon>Propionibacteriaceae</taxon>
        <taxon>Microlunatus</taxon>
    </lineage>
</organism>
<feature type="transmembrane region" description="Helical" evidence="2">
    <location>
        <begin position="134"/>
        <end position="150"/>
    </location>
</feature>
<keyword evidence="2" id="KW-1133">Transmembrane helix</keyword>
<feature type="transmembrane region" description="Helical" evidence="2">
    <location>
        <begin position="93"/>
        <end position="113"/>
    </location>
</feature>
<dbReference type="STRING" id="546874.SAMN04488544_1093"/>
<sequence>MSGMATRVAGSRTPTAHGDGAAAAFSPRTALRPLVGFFATGLGLSALYATTGIGVSCPFRVVTGWDCPLCGGTRMGSALLHGDVATAFAFNPLALVLIAVLGVIGLCWVVEALGGPAVRLPAAVRQRWRRTTPTQRLVAFFAVGVAYTLVRNLT</sequence>
<evidence type="ECO:0000313" key="3">
    <source>
        <dbReference type="EMBL" id="SDU86026.1"/>
    </source>
</evidence>
<evidence type="ECO:0000256" key="1">
    <source>
        <dbReference type="SAM" id="MobiDB-lite"/>
    </source>
</evidence>